<dbReference type="SUPFAM" id="SSF54292">
    <property type="entry name" value="2Fe-2S ferredoxin-like"/>
    <property type="match status" value="1"/>
</dbReference>
<dbReference type="Gene3D" id="3.30.70.20">
    <property type="match status" value="1"/>
</dbReference>
<dbReference type="InterPro" id="IPR019574">
    <property type="entry name" value="NADH_UbQ_OxRdtase_Gsu_4Fe4S-bd"/>
</dbReference>
<dbReference type="InterPro" id="IPR006963">
    <property type="entry name" value="Mopterin_OxRdtase_4Fe-4S_dom"/>
</dbReference>
<geneLocation type="mitochondrion" evidence="14"/>
<dbReference type="SUPFAM" id="SSF53706">
    <property type="entry name" value="Formate dehydrogenase/DMSO reductase, domains 1-3"/>
    <property type="match status" value="1"/>
</dbReference>
<evidence type="ECO:0000256" key="3">
    <source>
        <dbReference type="ARBA" id="ARBA00022485"/>
    </source>
</evidence>
<evidence type="ECO:0000256" key="5">
    <source>
        <dbReference type="ARBA" id="ARBA00022967"/>
    </source>
</evidence>
<keyword evidence="6" id="KW-0408">Iron</keyword>
<dbReference type="GO" id="GO:0046872">
    <property type="term" value="F:metal ion binding"/>
    <property type="evidence" value="ECO:0007669"/>
    <property type="project" value="UniProtKB-KW"/>
</dbReference>
<dbReference type="InterPro" id="IPR001041">
    <property type="entry name" value="2Fe-2S_ferredoxin-type"/>
</dbReference>
<dbReference type="InterPro" id="IPR036010">
    <property type="entry name" value="2Fe-2S_ferredoxin-like_sf"/>
</dbReference>
<dbReference type="CDD" id="cd00207">
    <property type="entry name" value="fer2"/>
    <property type="match status" value="1"/>
</dbReference>
<name>A0A7U3TPC5_9STRA</name>
<dbReference type="CDD" id="cd02768">
    <property type="entry name" value="MopB_NADH-Q-OR-NuoG2"/>
    <property type="match status" value="1"/>
</dbReference>
<comment type="cofactor">
    <cofactor evidence="9">
        <name>[2Fe-2S] cluster</name>
        <dbReference type="ChEBI" id="CHEBI:190135"/>
    </cofactor>
</comment>
<evidence type="ECO:0000256" key="9">
    <source>
        <dbReference type="ARBA" id="ARBA00034078"/>
    </source>
</evidence>
<dbReference type="Pfam" id="PF00384">
    <property type="entry name" value="Molybdopterin"/>
    <property type="match status" value="1"/>
</dbReference>
<comment type="cofactor">
    <cofactor evidence="1">
        <name>[4Fe-4S] cluster</name>
        <dbReference type="ChEBI" id="CHEBI:49883"/>
    </cofactor>
</comment>
<feature type="domain" description="4Fe-4S Mo/W bis-MGD-type" evidence="12">
    <location>
        <begin position="215"/>
        <end position="271"/>
    </location>
</feature>
<evidence type="ECO:0000256" key="1">
    <source>
        <dbReference type="ARBA" id="ARBA00001966"/>
    </source>
</evidence>
<dbReference type="Pfam" id="PF13510">
    <property type="entry name" value="Fer2_4"/>
    <property type="match status" value="1"/>
</dbReference>
<sequence length="669" mass="77461">MIDIYINNIKLKVNKNLTVLQACNNFKIEIPKFCFQENLQIAGNCRMCLVEIENSPKPVASCAMPLMPNMKIFTDTPLVQKARESVLEFLLINHPLDCPICDQASECDLQDQTMIFGSDRSRFFLKKRGVEDKYCGPFIKTIMTRCIHCTRCVRFANEICGIDDLGTTGRGNKTEINFYYPKIFNSEFSGNLVDLCPVGALTSKPYTFKARSWELKKKEGVDILDGIGSNIKIDIFNNEIVRILPKTNFNINKEWISNKTRYFFDSLKYQRLKYPLLKDNENNFYKISWLDALNLINQKLITTDSANIKSIIGDLTDLESLFLLKKNLNKLGISNIIYERFLNNQNIKIDSDLTSNFLFNNTLKSIEESDLCLIIGSDIRKEGSILNIHLINRLKKGNFKVAYIGNKTDFTYPIKHLGLTFLTLIDIIVGKHSFCKELKKSKKPLIIIGENILNQKNGFYLLSKLKNLSLLNNNINFFNSQTSLINFFEITFSKAQKNVSNNSKLYYLFNTNLQDKLKISKDNFIIYQGHHFTKDAQNSNLILPGLTFLEKNGMYINLEGFIQKNEQILNLNTEQRKDSIIYRNIYKFLINKNQSKSNSFLKLQDILPYLLKKKIKIINNFSFNKKYLKININFLNSLIKNNYYTNILEQYSKILINSNKIIKNQSKSL</sequence>
<feature type="domain" description="4Fe-4S His(Cys)3-ligated-type" evidence="13">
    <location>
        <begin position="78"/>
        <end position="117"/>
    </location>
</feature>
<dbReference type="InterPro" id="IPR010228">
    <property type="entry name" value="NADH_UbQ_OxRdtase_Gsu"/>
</dbReference>
<dbReference type="EMBL" id="MN883605">
    <property type="protein sequence ID" value="QPN53948.1"/>
    <property type="molecule type" value="Genomic_DNA"/>
</dbReference>
<dbReference type="GO" id="GO:0051539">
    <property type="term" value="F:4 iron, 4 sulfur cluster binding"/>
    <property type="evidence" value="ECO:0007669"/>
    <property type="project" value="UniProtKB-KW"/>
</dbReference>
<evidence type="ECO:0000259" key="13">
    <source>
        <dbReference type="PROSITE" id="PS51839"/>
    </source>
</evidence>
<keyword evidence="5" id="KW-1278">Translocase</keyword>
<evidence type="ECO:0000256" key="8">
    <source>
        <dbReference type="ARBA" id="ARBA00023027"/>
    </source>
</evidence>
<dbReference type="InterPro" id="IPR006656">
    <property type="entry name" value="Mopterin_OxRdtase"/>
</dbReference>
<dbReference type="SMART" id="SM00929">
    <property type="entry name" value="NADH-G_4Fe-4S_3"/>
    <property type="match status" value="1"/>
</dbReference>
<dbReference type="Gene3D" id="3.40.50.740">
    <property type="match status" value="1"/>
</dbReference>
<dbReference type="SUPFAM" id="SSF54862">
    <property type="entry name" value="4Fe-4S ferredoxins"/>
    <property type="match status" value="1"/>
</dbReference>
<evidence type="ECO:0000256" key="2">
    <source>
        <dbReference type="ARBA" id="ARBA00005404"/>
    </source>
</evidence>
<organism evidence="14">
    <name type="scientific">Phytophthora novae-guineae</name>
    <dbReference type="NCBI Taxonomy" id="3070859"/>
    <lineage>
        <taxon>Eukaryota</taxon>
        <taxon>Sar</taxon>
        <taxon>Stramenopiles</taxon>
        <taxon>Oomycota</taxon>
        <taxon>Peronosporomycetes</taxon>
        <taxon>Peronosporales</taxon>
        <taxon>Peronosporaceae</taxon>
        <taxon>Phytophthora</taxon>
    </lineage>
</organism>
<dbReference type="Pfam" id="PF22151">
    <property type="entry name" value="Fer4_NDSU1"/>
    <property type="match status" value="1"/>
</dbReference>
<dbReference type="PANTHER" id="PTHR43105">
    <property type="entry name" value="RESPIRATORY NITRATE REDUCTASE"/>
    <property type="match status" value="1"/>
</dbReference>
<dbReference type="Gene3D" id="3.30.200.210">
    <property type="match status" value="1"/>
</dbReference>
<dbReference type="InterPro" id="IPR054351">
    <property type="entry name" value="NADH_UbQ_OxRdtase_ferredoxin"/>
</dbReference>
<dbReference type="NCBIfam" id="TIGR01973">
    <property type="entry name" value="NuoG"/>
    <property type="match status" value="1"/>
</dbReference>
<feature type="domain" description="2Fe-2S ferredoxin-type" evidence="11">
    <location>
        <begin position="1"/>
        <end position="78"/>
    </location>
</feature>
<gene>
    <name evidence="14" type="primary">nad11</name>
</gene>
<dbReference type="FunFam" id="3.30.70.20:FF:000002">
    <property type="entry name" value="NADH-ubiquinone oxidoreductase 75 kDa subunit"/>
    <property type="match status" value="1"/>
</dbReference>
<dbReference type="FunFam" id="3.10.20.740:FF:000001">
    <property type="entry name" value="NADH-quinone oxidoreductase subunit G"/>
    <property type="match status" value="1"/>
</dbReference>
<dbReference type="PROSITE" id="PS51669">
    <property type="entry name" value="4FE4S_MOW_BIS_MGD"/>
    <property type="match status" value="1"/>
</dbReference>
<keyword evidence="8" id="KW-0520">NAD</keyword>
<dbReference type="GO" id="GO:0016020">
    <property type="term" value="C:membrane"/>
    <property type="evidence" value="ECO:0007669"/>
    <property type="project" value="InterPro"/>
</dbReference>
<proteinExistence type="inferred from homology"/>
<keyword evidence="14" id="KW-0496">Mitochondrion</keyword>
<evidence type="ECO:0000256" key="4">
    <source>
        <dbReference type="ARBA" id="ARBA00022723"/>
    </source>
</evidence>
<dbReference type="FunFam" id="3.30.200.210:FF:000002">
    <property type="entry name" value="NADH-ubiquinone oxidoreductase 75 kDa subunit"/>
    <property type="match status" value="1"/>
</dbReference>
<dbReference type="InterPro" id="IPR000283">
    <property type="entry name" value="NADH_UbQ_OxRdtase_75kDa_su_CS"/>
</dbReference>
<evidence type="ECO:0000256" key="6">
    <source>
        <dbReference type="ARBA" id="ARBA00023004"/>
    </source>
</evidence>
<dbReference type="GO" id="GO:0008137">
    <property type="term" value="F:NADH dehydrogenase (ubiquinone) activity"/>
    <property type="evidence" value="ECO:0007669"/>
    <property type="project" value="InterPro"/>
</dbReference>
<evidence type="ECO:0000259" key="11">
    <source>
        <dbReference type="PROSITE" id="PS51085"/>
    </source>
</evidence>
<dbReference type="GO" id="GO:0042773">
    <property type="term" value="P:ATP synthesis coupled electron transport"/>
    <property type="evidence" value="ECO:0007669"/>
    <property type="project" value="InterPro"/>
</dbReference>
<reference evidence="14" key="1">
    <citation type="journal article" date="2020" name="PLoS ONE">
        <title>A LAMP at the end of the tunnel: A rapid, field deployable assay for the kauri dieback pathogen, Phytophthora agathidicida.</title>
        <authorList>
            <person name="Winkworth R.C."/>
            <person name="Nelson B.C.W."/>
            <person name="Bellgard S.E."/>
            <person name="Probst C.M."/>
            <person name="McLenachan P.A."/>
            <person name="Lockhart P.J."/>
        </authorList>
    </citation>
    <scope>NUCLEOTIDE SEQUENCE</scope>
</reference>
<keyword evidence="7" id="KW-0411">Iron-sulfur</keyword>
<evidence type="ECO:0000256" key="7">
    <source>
        <dbReference type="ARBA" id="ARBA00023014"/>
    </source>
</evidence>
<evidence type="ECO:0000259" key="12">
    <source>
        <dbReference type="PROSITE" id="PS51669"/>
    </source>
</evidence>
<evidence type="ECO:0000256" key="10">
    <source>
        <dbReference type="RuleBase" id="RU004523"/>
    </source>
</evidence>
<evidence type="ECO:0000313" key="14">
    <source>
        <dbReference type="EMBL" id="QPN53948.1"/>
    </source>
</evidence>
<dbReference type="Pfam" id="PF10588">
    <property type="entry name" value="NADH-G_4Fe-4S_3"/>
    <property type="match status" value="1"/>
</dbReference>
<dbReference type="GO" id="GO:0016651">
    <property type="term" value="F:oxidoreductase activity, acting on NAD(P)H"/>
    <property type="evidence" value="ECO:0007669"/>
    <property type="project" value="InterPro"/>
</dbReference>
<comment type="similarity">
    <text evidence="2 10">Belongs to the complex I 75 kDa subunit family.</text>
</comment>
<dbReference type="Pfam" id="PF22117">
    <property type="entry name" value="Fer4_Nqo3"/>
    <property type="match status" value="1"/>
</dbReference>
<dbReference type="PROSITE" id="PS51085">
    <property type="entry name" value="2FE2S_FER_2"/>
    <property type="match status" value="1"/>
</dbReference>
<dbReference type="PROSITE" id="PS00643">
    <property type="entry name" value="COMPLEX1_75K_3"/>
    <property type="match status" value="1"/>
</dbReference>
<accession>A0A7U3TPC5</accession>
<dbReference type="InterPro" id="IPR050123">
    <property type="entry name" value="Prok_molybdopt-oxidoreductase"/>
</dbReference>
<protein>
    <submittedName>
        <fullName evidence="14">NADH dehydrogenase subunit 11</fullName>
    </submittedName>
</protein>
<keyword evidence="3" id="KW-0004">4Fe-4S</keyword>
<dbReference type="PROSITE" id="PS51839">
    <property type="entry name" value="4FE4S_HC3"/>
    <property type="match status" value="1"/>
</dbReference>
<dbReference type="AlphaFoldDB" id="A0A7U3TPC5"/>
<keyword evidence="4" id="KW-0479">Metal-binding</keyword>
<dbReference type="Gene3D" id="3.10.20.740">
    <property type="match status" value="1"/>
</dbReference>
<dbReference type="PANTHER" id="PTHR43105:SF13">
    <property type="entry name" value="NADH-UBIQUINONE OXIDOREDUCTASE 75 KDA SUBUNIT, MITOCHONDRIAL"/>
    <property type="match status" value="1"/>
</dbReference>